<dbReference type="GO" id="GO:0004582">
    <property type="term" value="F:dolichyl-phosphate beta-D-mannosyltransferase activity"/>
    <property type="evidence" value="ECO:0007669"/>
    <property type="project" value="InterPro"/>
</dbReference>
<dbReference type="Pfam" id="PF00535">
    <property type="entry name" value="Glycos_transf_2"/>
    <property type="match status" value="1"/>
</dbReference>
<dbReference type="PANTHER" id="PTHR43398:SF1">
    <property type="entry name" value="DOLICHOL-PHOSPHATE MANNOSYLTRANSFERASE SUBUNIT 1"/>
    <property type="match status" value="1"/>
</dbReference>
<dbReference type="SUPFAM" id="SSF53448">
    <property type="entry name" value="Nucleotide-diphospho-sugar transferases"/>
    <property type="match status" value="1"/>
</dbReference>
<feature type="domain" description="Glycosyltransferase 2-like" evidence="4">
    <location>
        <begin position="4"/>
        <end position="165"/>
    </location>
</feature>
<dbReference type="GO" id="GO:0016020">
    <property type="term" value="C:membrane"/>
    <property type="evidence" value="ECO:0007669"/>
    <property type="project" value="GOC"/>
</dbReference>
<keyword evidence="3 5" id="KW-0808">Transferase</keyword>
<organism evidence="5 6">
    <name type="scientific">Candidatus Kaiserbacteria bacterium GW2011_GWA2_49_19</name>
    <dbReference type="NCBI Taxonomy" id="1618669"/>
    <lineage>
        <taxon>Bacteria</taxon>
        <taxon>Candidatus Kaiseribacteriota</taxon>
    </lineage>
</organism>
<dbReference type="InterPro" id="IPR029044">
    <property type="entry name" value="Nucleotide-diphossugar_trans"/>
</dbReference>
<dbReference type="AlphaFoldDB" id="A0A0G1Y324"/>
<dbReference type="GO" id="GO:0035269">
    <property type="term" value="P:protein O-linked glycosylation via mannose"/>
    <property type="evidence" value="ECO:0007669"/>
    <property type="project" value="TreeGrafter"/>
</dbReference>
<dbReference type="InterPro" id="IPR001173">
    <property type="entry name" value="Glyco_trans_2-like"/>
</dbReference>
<accession>A0A0G1Y324</accession>
<keyword evidence="2 5" id="KW-0328">Glycosyltransferase</keyword>
<evidence type="ECO:0000313" key="6">
    <source>
        <dbReference type="Proteomes" id="UP000033965"/>
    </source>
</evidence>
<name>A0A0G1Y324_9BACT</name>
<dbReference type="EMBL" id="LCPZ01000004">
    <property type="protein sequence ID" value="KKW09297.1"/>
    <property type="molecule type" value="Genomic_DNA"/>
</dbReference>
<dbReference type="PANTHER" id="PTHR43398">
    <property type="entry name" value="DOLICHOL-PHOSPHATE MANNOSYLTRANSFERASE SUBUNIT 1"/>
    <property type="match status" value="1"/>
</dbReference>
<dbReference type="Gene3D" id="3.90.550.10">
    <property type="entry name" value="Spore Coat Polysaccharide Biosynthesis Protein SpsA, Chain A"/>
    <property type="match status" value="1"/>
</dbReference>
<comment type="similarity">
    <text evidence="1">Belongs to the glycosyltransferase 2 family.</text>
</comment>
<evidence type="ECO:0000256" key="3">
    <source>
        <dbReference type="ARBA" id="ARBA00022679"/>
    </source>
</evidence>
<evidence type="ECO:0000256" key="1">
    <source>
        <dbReference type="ARBA" id="ARBA00006739"/>
    </source>
</evidence>
<dbReference type="Proteomes" id="UP000033965">
    <property type="component" value="Unassembled WGS sequence"/>
</dbReference>
<evidence type="ECO:0000259" key="4">
    <source>
        <dbReference type="Pfam" id="PF00535"/>
    </source>
</evidence>
<evidence type="ECO:0000313" key="5">
    <source>
        <dbReference type="EMBL" id="KKW09297.1"/>
    </source>
</evidence>
<protein>
    <submittedName>
        <fullName evidence="5">Dolichol-phosphate mannosyltransferase</fullName>
    </submittedName>
</protein>
<dbReference type="GO" id="GO:0006488">
    <property type="term" value="P:dolichol-linked oligosaccharide biosynthetic process"/>
    <property type="evidence" value="ECO:0007669"/>
    <property type="project" value="TreeGrafter"/>
</dbReference>
<reference evidence="5" key="1">
    <citation type="journal article" date="2015" name="Nature">
        <title>rRNA introns, odd ribosomes, and small enigmatic genomes across a large radiation of phyla.</title>
        <authorList>
            <person name="Brown C.T."/>
            <person name="Hug L.A."/>
            <person name="Thomas B.C."/>
            <person name="Sharon I."/>
            <person name="Castelle C.J."/>
            <person name="Singh A."/>
            <person name="Wilkins M.J."/>
            <person name="Williams K.H."/>
            <person name="Banfield J.F."/>
        </authorList>
    </citation>
    <scope>NUCLEOTIDE SEQUENCE [LARGE SCALE GENOMIC DNA]</scope>
</reference>
<dbReference type="InterPro" id="IPR039528">
    <property type="entry name" value="DPM1-like"/>
</dbReference>
<gene>
    <name evidence="5" type="ORF">UY44_C0004G0012</name>
</gene>
<dbReference type="CDD" id="cd06442">
    <property type="entry name" value="DPM1_like"/>
    <property type="match status" value="1"/>
</dbReference>
<sequence>MLVSLIIPTYNEVENLSLLLAEIFKYWPKDIQAELIIVDDNSPDGTGVAAEGLAGKYPVRAIHRFGKLGLGAAVRAGFAEAKGEILGVMDADLSHDPAILPQMFSALSDKDIVIGSRFLPESLVDDWPRWRRLVSQVGVWFAGKIIRAPVADPLSGYFFLRRSVLDGVLLTAAGYKILFEILCKGNYASIKEIPFHFRKREHSTSKLNFKEHWLFLKQVVSYARITRG</sequence>
<comment type="caution">
    <text evidence="5">The sequence shown here is derived from an EMBL/GenBank/DDBJ whole genome shotgun (WGS) entry which is preliminary data.</text>
</comment>
<proteinExistence type="inferred from homology"/>
<dbReference type="GO" id="GO:0006506">
    <property type="term" value="P:GPI anchor biosynthetic process"/>
    <property type="evidence" value="ECO:0007669"/>
    <property type="project" value="TreeGrafter"/>
</dbReference>
<evidence type="ECO:0000256" key="2">
    <source>
        <dbReference type="ARBA" id="ARBA00022676"/>
    </source>
</evidence>